<evidence type="ECO:0000256" key="10">
    <source>
        <dbReference type="ARBA" id="ARBA00023136"/>
    </source>
</evidence>
<protein>
    <recommendedName>
        <fullName evidence="3 13">Flagellar biosynthesis protein FlhF</fullName>
    </recommendedName>
</protein>
<dbReference type="EMBL" id="JBHUCX010000020">
    <property type="protein sequence ID" value="MFD1674685.1"/>
    <property type="molecule type" value="Genomic_DNA"/>
</dbReference>
<dbReference type="SUPFAM" id="SSF52540">
    <property type="entry name" value="P-loop containing nucleoside triphosphate hydrolases"/>
    <property type="match status" value="1"/>
</dbReference>
<comment type="similarity">
    <text evidence="2">Belongs to the GTP-binding SRP family.</text>
</comment>
<evidence type="ECO:0000313" key="17">
    <source>
        <dbReference type="EMBL" id="MFD1674685.1"/>
    </source>
</evidence>
<dbReference type="InterPro" id="IPR027417">
    <property type="entry name" value="P-loop_NTPase"/>
</dbReference>
<evidence type="ECO:0000256" key="13">
    <source>
        <dbReference type="NCBIfam" id="TIGR03499"/>
    </source>
</evidence>
<keyword evidence="17" id="KW-0966">Cell projection</keyword>
<keyword evidence="17" id="KW-0969">Cilium</keyword>
<dbReference type="CDD" id="cd17873">
    <property type="entry name" value="FlhF"/>
    <property type="match status" value="1"/>
</dbReference>
<gene>
    <name evidence="17" type="primary">flhF</name>
    <name evidence="17" type="ORF">ACFSB2_08225</name>
</gene>
<evidence type="ECO:0000313" key="18">
    <source>
        <dbReference type="Proteomes" id="UP001597079"/>
    </source>
</evidence>
<dbReference type="InterPro" id="IPR003593">
    <property type="entry name" value="AAA+_ATPase"/>
</dbReference>
<dbReference type="SMART" id="SM00382">
    <property type="entry name" value="AAA"/>
    <property type="match status" value="1"/>
</dbReference>
<dbReference type="NCBIfam" id="TIGR03499">
    <property type="entry name" value="FlhF"/>
    <property type="match status" value="1"/>
</dbReference>
<dbReference type="Gene3D" id="3.40.50.300">
    <property type="entry name" value="P-loop containing nucleotide triphosphate hydrolases"/>
    <property type="match status" value="1"/>
</dbReference>
<keyword evidence="8" id="KW-0653">Protein transport</keyword>
<keyword evidence="18" id="KW-1185">Reference proteome</keyword>
<evidence type="ECO:0000256" key="2">
    <source>
        <dbReference type="ARBA" id="ARBA00008531"/>
    </source>
</evidence>
<keyword evidence="7" id="KW-1005">Bacterial flagellum biogenesis</keyword>
<name>A0ABW4JFG7_9BACL</name>
<keyword evidence="4" id="KW-0813">Transport</keyword>
<evidence type="ECO:0000256" key="8">
    <source>
        <dbReference type="ARBA" id="ARBA00022927"/>
    </source>
</evidence>
<evidence type="ECO:0000256" key="7">
    <source>
        <dbReference type="ARBA" id="ARBA00022795"/>
    </source>
</evidence>
<dbReference type="InterPro" id="IPR047040">
    <property type="entry name" value="FlhF__GTPase_dom"/>
</dbReference>
<evidence type="ECO:0000256" key="12">
    <source>
        <dbReference type="ARBA" id="ARBA00025337"/>
    </source>
</evidence>
<keyword evidence="11" id="KW-1006">Bacterial flagellum protein export</keyword>
<feature type="domain" description="AAA+ ATPase" evidence="15">
    <location>
        <begin position="209"/>
        <end position="350"/>
    </location>
</feature>
<evidence type="ECO:0000256" key="6">
    <source>
        <dbReference type="ARBA" id="ARBA00022741"/>
    </source>
</evidence>
<reference evidence="18" key="1">
    <citation type="journal article" date="2019" name="Int. J. Syst. Evol. Microbiol.">
        <title>The Global Catalogue of Microorganisms (GCM) 10K type strain sequencing project: providing services to taxonomists for standard genome sequencing and annotation.</title>
        <authorList>
            <consortium name="The Broad Institute Genomics Platform"/>
            <consortium name="The Broad Institute Genome Sequencing Center for Infectious Disease"/>
            <person name="Wu L."/>
            <person name="Ma J."/>
        </authorList>
    </citation>
    <scope>NUCLEOTIDE SEQUENCE [LARGE SCALE GENOMIC DNA]</scope>
    <source>
        <strain evidence="18">CGMCC 1.12286</strain>
    </source>
</reference>
<evidence type="ECO:0000256" key="3">
    <source>
        <dbReference type="ARBA" id="ARBA00014919"/>
    </source>
</evidence>
<comment type="function">
    <text evidence="12">Necessary for flagellar biosynthesis. May be involved in translocation of the flagellum.</text>
</comment>
<evidence type="ECO:0000259" key="15">
    <source>
        <dbReference type="SMART" id="SM00382"/>
    </source>
</evidence>
<keyword evidence="10" id="KW-0472">Membrane</keyword>
<evidence type="ECO:0000256" key="4">
    <source>
        <dbReference type="ARBA" id="ARBA00022448"/>
    </source>
</evidence>
<comment type="caution">
    <text evidence="17">The sequence shown here is derived from an EMBL/GenBank/DDBJ whole genome shotgun (WGS) entry which is preliminary data.</text>
</comment>
<organism evidence="17 18">
    <name type="scientific">Alicyclobacillus fodiniaquatilis</name>
    <dbReference type="NCBI Taxonomy" id="1661150"/>
    <lineage>
        <taxon>Bacteria</taxon>
        <taxon>Bacillati</taxon>
        <taxon>Bacillota</taxon>
        <taxon>Bacilli</taxon>
        <taxon>Bacillales</taxon>
        <taxon>Alicyclobacillaceae</taxon>
        <taxon>Alicyclobacillus</taxon>
    </lineage>
</organism>
<proteinExistence type="inferred from homology"/>
<feature type="domain" description="SRP54-type proteins GTP-binding" evidence="16">
    <location>
        <begin position="210"/>
        <end position="401"/>
    </location>
</feature>
<evidence type="ECO:0000256" key="1">
    <source>
        <dbReference type="ARBA" id="ARBA00004413"/>
    </source>
</evidence>
<keyword evidence="5" id="KW-1003">Cell membrane</keyword>
<keyword evidence="6" id="KW-0547">Nucleotide-binding</keyword>
<feature type="compositionally biased region" description="Basic and acidic residues" evidence="14">
    <location>
        <begin position="75"/>
        <end position="90"/>
    </location>
</feature>
<evidence type="ECO:0000256" key="11">
    <source>
        <dbReference type="ARBA" id="ARBA00023225"/>
    </source>
</evidence>
<keyword evidence="9" id="KW-0342">GTP-binding</keyword>
<dbReference type="Proteomes" id="UP001597079">
    <property type="component" value="Unassembled WGS sequence"/>
</dbReference>
<dbReference type="SMART" id="SM00962">
    <property type="entry name" value="SRP54"/>
    <property type="match status" value="1"/>
</dbReference>
<dbReference type="InterPro" id="IPR000897">
    <property type="entry name" value="SRP54_GTPase_dom"/>
</dbReference>
<keyword evidence="17" id="KW-0282">Flagellum</keyword>
<dbReference type="PANTHER" id="PTHR43134">
    <property type="entry name" value="SIGNAL RECOGNITION PARTICLE RECEPTOR SUBUNIT ALPHA"/>
    <property type="match status" value="1"/>
</dbReference>
<comment type="subcellular location">
    <subcellularLocation>
        <location evidence="1">Cell membrane</location>
        <topology evidence="1">Peripheral membrane protein</topology>
        <orientation evidence="1">Cytoplasmic side</orientation>
    </subcellularLocation>
</comment>
<dbReference type="PANTHER" id="PTHR43134:SF3">
    <property type="entry name" value="FLAGELLAR BIOSYNTHESIS PROTEIN FLHF"/>
    <property type="match status" value="1"/>
</dbReference>
<dbReference type="RefSeq" id="WP_377942541.1">
    <property type="nucleotide sequence ID" value="NZ_JBHUCX010000020.1"/>
</dbReference>
<sequence length="406" mass="44926">MIVRRYVVNDMPEAVLSIRRDLGNDAVILSTKKIKVKKWLGLRWQTKLEVTAAVGADIPMYQPNVSGTQTRRPNRTAEPEKTDAVVGENERSDVQKTVSSLFEAHQTPRAPQSTNADDAMKQVLAELTSLKTMMTNNHQIQSEPLSARTACAEWLREQGLREVQIDAWMDTAAMRVSAGADIEMWRQAVCEVGLERLAQFAEPSPINTKSRIVTFIGPTGVGKTTSIAKIASLHVLAGKRRIGLLTTDTFRIAAVQQLQIYADILSVPMVVAEDNASIGDSLASLRDCDLILVDTAGRNFREEKTVADTKELLTLLQPDETILVLALTAKAQDVDRLVGVCEPLAVDKLLFTKMDETDTLGTIPSIVEKYHLPMSYITTGQNVPHDIDIFSMQDLFARLCQEDDHT</sequence>
<evidence type="ECO:0000256" key="9">
    <source>
        <dbReference type="ARBA" id="ARBA00023134"/>
    </source>
</evidence>
<evidence type="ECO:0000256" key="14">
    <source>
        <dbReference type="SAM" id="MobiDB-lite"/>
    </source>
</evidence>
<dbReference type="InterPro" id="IPR020006">
    <property type="entry name" value="FlhF"/>
</dbReference>
<dbReference type="Gene3D" id="1.20.120.1380">
    <property type="entry name" value="Flagellar FlhF biosynthesis protein, N domain"/>
    <property type="match status" value="1"/>
</dbReference>
<accession>A0ABW4JFG7</accession>
<dbReference type="Pfam" id="PF00448">
    <property type="entry name" value="SRP54"/>
    <property type="match status" value="1"/>
</dbReference>
<evidence type="ECO:0000256" key="5">
    <source>
        <dbReference type="ARBA" id="ARBA00022475"/>
    </source>
</evidence>
<feature type="region of interest" description="Disordered" evidence="14">
    <location>
        <begin position="63"/>
        <end position="90"/>
    </location>
</feature>
<evidence type="ECO:0000259" key="16">
    <source>
        <dbReference type="SMART" id="SM00962"/>
    </source>
</evidence>